<keyword evidence="1" id="KW-0472">Membrane</keyword>
<feature type="transmembrane region" description="Helical" evidence="1">
    <location>
        <begin position="303"/>
        <end position="321"/>
    </location>
</feature>
<feature type="transmembrane region" description="Helical" evidence="1">
    <location>
        <begin position="468"/>
        <end position="490"/>
    </location>
</feature>
<organism evidence="2">
    <name type="scientific">Streptomyces longisporoflavus</name>
    <dbReference type="NCBI Taxonomy" id="28044"/>
    <lineage>
        <taxon>Bacteria</taxon>
        <taxon>Bacillati</taxon>
        <taxon>Actinomycetota</taxon>
        <taxon>Actinomycetes</taxon>
        <taxon>Kitasatosporales</taxon>
        <taxon>Streptomycetaceae</taxon>
        <taxon>Streptomyces</taxon>
    </lineage>
</organism>
<dbReference type="EMBL" id="FJ462704">
    <property type="protein sequence ID" value="ACR50787.1"/>
    <property type="molecule type" value="Genomic_DNA"/>
</dbReference>
<feature type="transmembrane region" description="Helical" evidence="1">
    <location>
        <begin position="154"/>
        <end position="175"/>
    </location>
</feature>
<protein>
    <submittedName>
        <fullName evidence="2">Putative ABC transporter, membrane spanning protein</fullName>
    </submittedName>
</protein>
<accession>D7F1N4</accession>
<name>D7F1N4_9ACTN</name>
<feature type="transmembrane region" description="Helical" evidence="1">
    <location>
        <begin position="401"/>
        <end position="425"/>
    </location>
</feature>
<feature type="transmembrane region" description="Helical" evidence="1">
    <location>
        <begin position="21"/>
        <end position="44"/>
    </location>
</feature>
<feature type="transmembrane region" description="Helical" evidence="1">
    <location>
        <begin position="123"/>
        <end position="148"/>
    </location>
</feature>
<feature type="transmembrane region" description="Helical" evidence="1">
    <location>
        <begin position="351"/>
        <end position="368"/>
    </location>
</feature>
<proteinExistence type="predicted"/>
<feature type="transmembrane region" description="Helical" evidence="1">
    <location>
        <begin position="82"/>
        <end position="102"/>
    </location>
</feature>
<keyword evidence="1" id="KW-0812">Transmembrane</keyword>
<feature type="transmembrane region" description="Helical" evidence="1">
    <location>
        <begin position="243"/>
        <end position="265"/>
    </location>
</feature>
<feature type="transmembrane region" description="Helical" evidence="1">
    <location>
        <begin position="437"/>
        <end position="461"/>
    </location>
</feature>
<feature type="transmembrane region" description="Helical" evidence="1">
    <location>
        <begin position="187"/>
        <end position="206"/>
    </location>
</feature>
<sequence>MSFTGTGNLLRLALRRDRIQLPVWIVALTLVTSSTVSGVISLYANEQERVSAQQGAAENAVALVFNGLVSGTSEGATAMTQALLLVLVAAALMSSLTVVRHTRQNEETGRAELIGSSAVGRHAALTAALILAVLANVVLALVTAVTLIGSGLSAGGSLAAGAAIGAVGIAFAGVAAVTAQIWESSRAANGAAAAFLGLAFLLRAVGDAAGSLSENSTRVSSSWPSWLSPIGWGQQIRPFDDNAWWVLILPVAAFVGLVGAAFALTKVRDVGMGLRAVKLGPPSAAPSLLSPFGLAWRLQRGALLGWAVGVVIMGFAFGAVGDEINDLVGESERTAEIVEQLGGAGSLVDSYLSATVGLLGLAIGAYAVQLLNRMRSEETTGGLESLLSTSVSRYRWLTSQIACAVIGIVALTLLSGLSAGLGYGIASGDIGGGLVDLTAAALARLPAVLVLAGVTVAAFGMLPRLSVVLPWGVFAICLLIGQVGAALDLPEAVLDLSPYSHVPQMPSADFAAGPVLVLLLIAAVLMAGGAALFRRRNLSI</sequence>
<dbReference type="AlphaFoldDB" id="D7F1N4"/>
<feature type="transmembrane region" description="Helical" evidence="1">
    <location>
        <begin position="510"/>
        <end position="533"/>
    </location>
</feature>
<gene>
    <name evidence="2" type="primary">tsn15</name>
</gene>
<evidence type="ECO:0000256" key="1">
    <source>
        <dbReference type="SAM" id="Phobius"/>
    </source>
</evidence>
<keyword evidence="1" id="KW-1133">Transmembrane helix</keyword>
<reference evidence="2" key="1">
    <citation type="submission" date="2008-11" db="EMBL/GenBank/DDBJ databases">
        <title>Different origins of the tetronate ring in near mirror-image antibiotics:evidence for convergent evolution?</title>
        <authorList>
            <person name="Demydchuk Y.A."/>
            <person name="Sun Y."/>
            <person name="Leadlay P.F."/>
        </authorList>
    </citation>
    <scope>NUCLEOTIDE SEQUENCE</scope>
    <source>
        <strain evidence="2">NCIMB 11426</strain>
    </source>
</reference>
<evidence type="ECO:0000313" key="2">
    <source>
        <dbReference type="EMBL" id="ACR50787.1"/>
    </source>
</evidence>